<feature type="transmembrane region" description="Helical" evidence="10">
    <location>
        <begin position="350"/>
        <end position="369"/>
    </location>
</feature>
<evidence type="ECO:0000256" key="10">
    <source>
        <dbReference type="SAM" id="Phobius"/>
    </source>
</evidence>
<evidence type="ECO:0000259" key="11">
    <source>
        <dbReference type="Pfam" id="PF00999"/>
    </source>
</evidence>
<evidence type="ECO:0000256" key="9">
    <source>
        <dbReference type="ARBA" id="ARBA00023201"/>
    </source>
</evidence>
<keyword evidence="9" id="KW-0739">Sodium transport</keyword>
<keyword evidence="2" id="KW-0813">Transport</keyword>
<feature type="transmembrane region" description="Helical" evidence="10">
    <location>
        <begin position="84"/>
        <end position="102"/>
    </location>
</feature>
<dbReference type="Gene3D" id="6.10.140.1330">
    <property type="match status" value="1"/>
</dbReference>
<dbReference type="InterPro" id="IPR006153">
    <property type="entry name" value="Cation/H_exchanger_TM"/>
</dbReference>
<keyword evidence="4 10" id="KW-0812">Transmembrane</keyword>
<dbReference type="Pfam" id="PF00999">
    <property type="entry name" value="Na_H_Exchanger"/>
    <property type="match status" value="1"/>
</dbReference>
<feature type="transmembrane region" description="Helical" evidence="10">
    <location>
        <begin position="183"/>
        <end position="203"/>
    </location>
</feature>
<feature type="transmembrane region" description="Helical" evidence="10">
    <location>
        <begin position="269"/>
        <end position="287"/>
    </location>
</feature>
<evidence type="ECO:0000256" key="7">
    <source>
        <dbReference type="ARBA" id="ARBA00023065"/>
    </source>
</evidence>
<comment type="subcellular location">
    <subcellularLocation>
        <location evidence="1">Cell membrane</location>
        <topology evidence="1">Multi-pass membrane protein</topology>
    </subcellularLocation>
</comment>
<dbReference type="Proteomes" id="UP001500665">
    <property type="component" value="Unassembled WGS sequence"/>
</dbReference>
<keyword evidence="3" id="KW-1003">Cell membrane</keyword>
<comment type="caution">
    <text evidence="12">The sequence shown here is derived from an EMBL/GenBank/DDBJ whole genome shotgun (WGS) entry which is preliminary data.</text>
</comment>
<feature type="transmembrane region" description="Helical" evidence="10">
    <location>
        <begin position="307"/>
        <end position="329"/>
    </location>
</feature>
<feature type="transmembrane region" description="Helical" evidence="10">
    <location>
        <begin position="238"/>
        <end position="257"/>
    </location>
</feature>
<keyword evidence="6" id="KW-0915">Sodium</keyword>
<evidence type="ECO:0000256" key="1">
    <source>
        <dbReference type="ARBA" id="ARBA00004651"/>
    </source>
</evidence>
<feature type="transmembrane region" description="Helical" evidence="10">
    <location>
        <begin position="6"/>
        <end position="25"/>
    </location>
</feature>
<evidence type="ECO:0000256" key="8">
    <source>
        <dbReference type="ARBA" id="ARBA00023136"/>
    </source>
</evidence>
<accession>A0ABN1PZE6</accession>
<evidence type="ECO:0000256" key="6">
    <source>
        <dbReference type="ARBA" id="ARBA00023053"/>
    </source>
</evidence>
<organism evidence="12 13">
    <name type="scientific">Actinocorallia libanotica</name>
    <dbReference type="NCBI Taxonomy" id="46162"/>
    <lineage>
        <taxon>Bacteria</taxon>
        <taxon>Bacillati</taxon>
        <taxon>Actinomycetota</taxon>
        <taxon>Actinomycetes</taxon>
        <taxon>Streptosporangiales</taxon>
        <taxon>Thermomonosporaceae</taxon>
        <taxon>Actinocorallia</taxon>
    </lineage>
</organism>
<evidence type="ECO:0000256" key="5">
    <source>
        <dbReference type="ARBA" id="ARBA00022989"/>
    </source>
</evidence>
<feature type="domain" description="Cation/H+ exchanger transmembrane" evidence="11">
    <location>
        <begin position="17"/>
        <end position="402"/>
    </location>
</feature>
<keyword evidence="7" id="KW-0406">Ion transport</keyword>
<evidence type="ECO:0000256" key="3">
    <source>
        <dbReference type="ARBA" id="ARBA00022475"/>
    </source>
</evidence>
<evidence type="ECO:0000313" key="12">
    <source>
        <dbReference type="EMBL" id="GAA0935379.1"/>
    </source>
</evidence>
<protein>
    <submittedName>
        <fullName evidence="12">Na+/H+ antiporter</fullName>
    </submittedName>
</protein>
<dbReference type="RefSeq" id="WP_344235311.1">
    <property type="nucleotide sequence ID" value="NZ_BAAAHH010000001.1"/>
</dbReference>
<dbReference type="PANTHER" id="PTHR10110">
    <property type="entry name" value="SODIUM/HYDROGEN EXCHANGER"/>
    <property type="match status" value="1"/>
</dbReference>
<dbReference type="EMBL" id="BAAAHH010000001">
    <property type="protein sequence ID" value="GAA0935379.1"/>
    <property type="molecule type" value="Genomic_DNA"/>
</dbReference>
<evidence type="ECO:0000256" key="4">
    <source>
        <dbReference type="ARBA" id="ARBA00022692"/>
    </source>
</evidence>
<feature type="transmembrane region" description="Helical" evidence="10">
    <location>
        <begin position="215"/>
        <end position="232"/>
    </location>
</feature>
<reference evidence="12 13" key="1">
    <citation type="journal article" date="2019" name="Int. J. Syst. Evol. Microbiol.">
        <title>The Global Catalogue of Microorganisms (GCM) 10K type strain sequencing project: providing services to taxonomists for standard genome sequencing and annotation.</title>
        <authorList>
            <consortium name="The Broad Institute Genomics Platform"/>
            <consortium name="The Broad Institute Genome Sequencing Center for Infectious Disease"/>
            <person name="Wu L."/>
            <person name="Ma J."/>
        </authorList>
    </citation>
    <scope>NUCLEOTIDE SEQUENCE [LARGE SCALE GENOMIC DNA]</scope>
    <source>
        <strain evidence="12 13">JCM 10696</strain>
    </source>
</reference>
<dbReference type="InterPro" id="IPR018422">
    <property type="entry name" value="Cation/H_exchanger_CPA1"/>
</dbReference>
<dbReference type="PANTHER" id="PTHR10110:SF86">
    <property type="entry name" value="SODIUM_HYDROGEN EXCHANGER 7"/>
    <property type="match status" value="1"/>
</dbReference>
<feature type="transmembrane region" description="Helical" evidence="10">
    <location>
        <begin position="55"/>
        <end position="72"/>
    </location>
</feature>
<keyword evidence="13" id="KW-1185">Reference proteome</keyword>
<name>A0ABN1PZE6_9ACTN</name>
<feature type="transmembrane region" description="Helical" evidence="10">
    <location>
        <begin position="381"/>
        <end position="401"/>
    </location>
</feature>
<evidence type="ECO:0000256" key="2">
    <source>
        <dbReference type="ARBA" id="ARBA00022448"/>
    </source>
</evidence>
<sequence length="527" mass="56868">MEDPLAPFAVIVVFLLVTVLAVGVGERIHRPYPVLVSLFGLLLALVPAIPAVRIPPGLILPLFLPPLIYAMAQRTSWRMLVSRRRVIVSLAVVLVLATVAGAAAAVHWAVAGISVAAAVAFGAAVSPPDPVAAEAVAGPLRLPRRLITILRVEGLCNDATALVIFAVAAAAVRSGEYSPQKALLLFCWEVASAVLLGLFLGWLATAWQKRLANVIARNALTLVFPFATYLLADRVHSSGVLAVLVVSLYLGQTGAGVSGVSDRLAGRAFWDTLELLITGLAFGLIGLELREVLPPGGGRLGGYVLHALLVWAVLFGLRFLWFTGFGTFLRRRMARGAVHEGVAHGWREDFVLAFCGMRGLATLALALALPLETPQREELLFLAFMVILLTLVLPGLCLPWVTRVLGVRAEEGEDERAVRDLALRASDAALRRLRELEAEESLPPGSVRRLEFAQWSLVDELCDPSPEELGEGYAERRGSMRTVKRAEADMLAASRREILLARSEPGVDPELADEVLLRLDLRSAHLI</sequence>
<gene>
    <name evidence="12" type="ORF">GCM10009550_00390</name>
</gene>
<keyword evidence="8 10" id="KW-0472">Membrane</keyword>
<evidence type="ECO:0000313" key="13">
    <source>
        <dbReference type="Proteomes" id="UP001500665"/>
    </source>
</evidence>
<keyword evidence="5 10" id="KW-1133">Transmembrane helix</keyword>
<proteinExistence type="predicted"/>
<feature type="transmembrane region" description="Helical" evidence="10">
    <location>
        <begin position="32"/>
        <end position="49"/>
    </location>
</feature>